<dbReference type="Proteomes" id="UP000887579">
    <property type="component" value="Unplaced"/>
</dbReference>
<accession>A0AC34FUV8</accession>
<reference evidence="2" key="1">
    <citation type="submission" date="2022-11" db="UniProtKB">
        <authorList>
            <consortium name="WormBaseParasite"/>
        </authorList>
    </citation>
    <scope>IDENTIFICATION</scope>
</reference>
<evidence type="ECO:0000313" key="2">
    <source>
        <dbReference type="WBParaSite" id="ES5_v2.g20780.t1"/>
    </source>
</evidence>
<sequence length="175" mass="20015">MLPTFYSDLIPINFSKLKGNSKNLKLISQEFSLAKNQQEAKIPMDTVNQNRVTNYEFRVSENPQSDLIKMQFQFIPSQPAGQYIIFWKRIKSIWATSGIVFLNMGYLCSSYDIGITLNGVNFYCGDVLAHNISYPNFGSIVKFRFQNGVQPAVCPPKDPHLKLLGRMPRITDYSF</sequence>
<protein>
    <submittedName>
        <fullName evidence="2">Uncharacterized protein</fullName>
    </submittedName>
</protein>
<name>A0AC34FUV8_9BILA</name>
<proteinExistence type="predicted"/>
<dbReference type="WBParaSite" id="ES5_v2.g20780.t1">
    <property type="protein sequence ID" value="ES5_v2.g20780.t1"/>
    <property type="gene ID" value="ES5_v2.g20780"/>
</dbReference>
<organism evidence="1 2">
    <name type="scientific">Panagrolaimus sp. ES5</name>
    <dbReference type="NCBI Taxonomy" id="591445"/>
    <lineage>
        <taxon>Eukaryota</taxon>
        <taxon>Metazoa</taxon>
        <taxon>Ecdysozoa</taxon>
        <taxon>Nematoda</taxon>
        <taxon>Chromadorea</taxon>
        <taxon>Rhabditida</taxon>
        <taxon>Tylenchina</taxon>
        <taxon>Panagrolaimomorpha</taxon>
        <taxon>Panagrolaimoidea</taxon>
        <taxon>Panagrolaimidae</taxon>
        <taxon>Panagrolaimus</taxon>
    </lineage>
</organism>
<evidence type="ECO:0000313" key="1">
    <source>
        <dbReference type="Proteomes" id="UP000887579"/>
    </source>
</evidence>